<dbReference type="STRING" id="1095629.A0A0C9XPL2"/>
<reference evidence="2" key="2">
    <citation type="submission" date="2015-01" db="EMBL/GenBank/DDBJ databases">
        <title>Evolutionary Origins and Diversification of the Mycorrhizal Mutualists.</title>
        <authorList>
            <consortium name="DOE Joint Genome Institute"/>
            <consortium name="Mycorrhizal Genomics Consortium"/>
            <person name="Kohler A."/>
            <person name="Kuo A."/>
            <person name="Nagy L.G."/>
            <person name="Floudas D."/>
            <person name="Copeland A."/>
            <person name="Barry K.W."/>
            <person name="Cichocki N."/>
            <person name="Veneault-Fourrey C."/>
            <person name="LaButti K."/>
            <person name="Lindquist E.A."/>
            <person name="Lipzen A."/>
            <person name="Lundell T."/>
            <person name="Morin E."/>
            <person name="Murat C."/>
            <person name="Riley R."/>
            <person name="Ohm R."/>
            <person name="Sun H."/>
            <person name="Tunlid A."/>
            <person name="Henrissat B."/>
            <person name="Grigoriev I.V."/>
            <person name="Hibbett D.S."/>
            <person name="Martin F."/>
        </authorList>
    </citation>
    <scope>NUCLEOTIDE SEQUENCE [LARGE SCALE GENOMIC DNA]</scope>
    <source>
        <strain evidence="2">LaAM-08-1</strain>
    </source>
</reference>
<accession>A0A0C9XPL2</accession>
<organism evidence="1 2">
    <name type="scientific">Laccaria amethystina LaAM-08-1</name>
    <dbReference type="NCBI Taxonomy" id="1095629"/>
    <lineage>
        <taxon>Eukaryota</taxon>
        <taxon>Fungi</taxon>
        <taxon>Dikarya</taxon>
        <taxon>Basidiomycota</taxon>
        <taxon>Agaricomycotina</taxon>
        <taxon>Agaricomycetes</taxon>
        <taxon>Agaricomycetidae</taxon>
        <taxon>Agaricales</taxon>
        <taxon>Agaricineae</taxon>
        <taxon>Hydnangiaceae</taxon>
        <taxon>Laccaria</taxon>
    </lineage>
</organism>
<keyword evidence="2" id="KW-1185">Reference proteome</keyword>
<evidence type="ECO:0000313" key="1">
    <source>
        <dbReference type="EMBL" id="KIK07061.1"/>
    </source>
</evidence>
<gene>
    <name evidence="1" type="ORF">K443DRAFT_215002</name>
</gene>
<evidence type="ECO:0000313" key="2">
    <source>
        <dbReference type="Proteomes" id="UP000054477"/>
    </source>
</evidence>
<sequence length="265" mass="29305">MIEGKSYRRRLQRLAFTHPQGIGAYASTITSLPEHVGCSQVERVAPSSLHPAHALASQALNFPSARKSTKNVGARVREKPRIYGERGGNIGMEWLLRRGGSSCTLCTFQCTLILAAIPNASLIKTVPSSAATLMANLTRSAKPGSDWTRYELAAYNITVIHQTKAEFFGVNDLHAPSQPTVVAFMITKYRENAPDEATRKLLHFLDLALSPRAGDEAVVENFVAKLLEKLEYDSVGRIIFFRRSIPLYICGVNFGHTPRYLSSER</sequence>
<proteinExistence type="predicted"/>
<dbReference type="AlphaFoldDB" id="A0A0C9XPL2"/>
<dbReference type="EMBL" id="KN838549">
    <property type="protein sequence ID" value="KIK07061.1"/>
    <property type="molecule type" value="Genomic_DNA"/>
</dbReference>
<dbReference type="HOGENOM" id="CLU_1049957_0_0_1"/>
<protein>
    <submittedName>
        <fullName evidence="1">Unplaced genomic scaffold K443scaffold_14, whole genome shotgun sequence</fullName>
    </submittedName>
</protein>
<dbReference type="Proteomes" id="UP000054477">
    <property type="component" value="Unassembled WGS sequence"/>
</dbReference>
<name>A0A0C9XPL2_9AGAR</name>
<dbReference type="OrthoDB" id="3253976at2759"/>
<reference evidence="1 2" key="1">
    <citation type="submission" date="2014-04" db="EMBL/GenBank/DDBJ databases">
        <authorList>
            <consortium name="DOE Joint Genome Institute"/>
            <person name="Kuo A."/>
            <person name="Kohler A."/>
            <person name="Nagy L.G."/>
            <person name="Floudas D."/>
            <person name="Copeland A."/>
            <person name="Barry K.W."/>
            <person name="Cichocki N."/>
            <person name="Veneault-Fourrey C."/>
            <person name="LaButti K."/>
            <person name="Lindquist E.A."/>
            <person name="Lipzen A."/>
            <person name="Lundell T."/>
            <person name="Morin E."/>
            <person name="Murat C."/>
            <person name="Sun H."/>
            <person name="Tunlid A."/>
            <person name="Henrissat B."/>
            <person name="Grigoriev I.V."/>
            <person name="Hibbett D.S."/>
            <person name="Martin F."/>
            <person name="Nordberg H.P."/>
            <person name="Cantor M.N."/>
            <person name="Hua S.X."/>
        </authorList>
    </citation>
    <scope>NUCLEOTIDE SEQUENCE [LARGE SCALE GENOMIC DNA]</scope>
    <source>
        <strain evidence="1 2">LaAM-08-1</strain>
    </source>
</reference>